<dbReference type="AlphaFoldDB" id="A0AAE3E878"/>
<proteinExistence type="inferred from homology"/>
<dbReference type="InterPro" id="IPR003759">
    <property type="entry name" value="Cbl-bd_cap"/>
</dbReference>
<evidence type="ECO:0000259" key="4">
    <source>
        <dbReference type="PROSITE" id="PS51332"/>
    </source>
</evidence>
<dbReference type="Pfam" id="PF02310">
    <property type="entry name" value="B12-binding"/>
    <property type="match status" value="1"/>
</dbReference>
<dbReference type="Gene3D" id="1.10.1240.10">
    <property type="entry name" value="Methionine synthase domain"/>
    <property type="match status" value="1"/>
</dbReference>
<dbReference type="GO" id="GO:0050667">
    <property type="term" value="P:homocysteine metabolic process"/>
    <property type="evidence" value="ECO:0007669"/>
    <property type="project" value="TreeGrafter"/>
</dbReference>
<evidence type="ECO:0000256" key="3">
    <source>
        <dbReference type="ARBA" id="ARBA00023285"/>
    </source>
</evidence>
<feature type="domain" description="B12-binding" evidence="4">
    <location>
        <begin position="88"/>
        <end position="214"/>
    </location>
</feature>
<dbReference type="SUPFAM" id="SSF52242">
    <property type="entry name" value="Cobalamin (vitamin B12)-binding domain"/>
    <property type="match status" value="1"/>
</dbReference>
<comment type="caution">
    <text evidence="6">The sequence shown here is derived from an EMBL/GenBank/DDBJ whole genome shotgun (WGS) entry which is preliminary data.</text>
</comment>
<dbReference type="InterPro" id="IPR036594">
    <property type="entry name" value="Meth_synthase_dom"/>
</dbReference>
<name>A0AAE3E878_9FIRM</name>
<dbReference type="InterPro" id="IPR036724">
    <property type="entry name" value="Cobalamin-bd_sf"/>
</dbReference>
<dbReference type="PANTHER" id="PTHR45833:SF1">
    <property type="entry name" value="METHIONINE SYNTHASE"/>
    <property type="match status" value="1"/>
</dbReference>
<accession>A0AAE3E878</accession>
<dbReference type="EMBL" id="JAJEQR010000004">
    <property type="protein sequence ID" value="MCC2229789.1"/>
    <property type="molecule type" value="Genomic_DNA"/>
</dbReference>
<comment type="similarity">
    <text evidence="1">Belongs to the methylamine corrinoid protein family.</text>
</comment>
<protein>
    <submittedName>
        <fullName evidence="6">Corrinoid protein</fullName>
    </submittedName>
</protein>
<dbReference type="FunFam" id="3.40.50.280:FF:000003">
    <property type="entry name" value="Dimethylamine methyltransferase corrinoid protein"/>
    <property type="match status" value="1"/>
</dbReference>
<sequence>MKYLEEIRKAIECGKPKDTERLIRQALEDGENPAVILEDAMVPAMRTAGEAYRREESDIPKILLAARSMQKGLNILEPILEQDPDRHPGTVILGTVEGDLHDVGKNLVAIMLRSAGFEVIDLGVDVSGRMFQRAIKEHPEAEIVCISSLLTTSMPGMRQIVKQLKRTRGFHMKIMVGGGSITQEFADEIGADAYTTNAVDAVDVAKRFVQHSDS</sequence>
<reference evidence="6" key="1">
    <citation type="submission" date="2021-10" db="EMBL/GenBank/DDBJ databases">
        <title>Anaerobic single-cell dispensing facilitates the cultivation of human gut bacteria.</title>
        <authorList>
            <person name="Afrizal A."/>
        </authorList>
    </citation>
    <scope>NUCLEOTIDE SEQUENCE</scope>
    <source>
        <strain evidence="6">CLA-AA-H215</strain>
    </source>
</reference>
<dbReference type="CDD" id="cd02070">
    <property type="entry name" value="corrinoid_protein_B12-BD"/>
    <property type="match status" value="1"/>
</dbReference>
<evidence type="ECO:0000313" key="6">
    <source>
        <dbReference type="EMBL" id="MCC2229789.1"/>
    </source>
</evidence>
<dbReference type="GO" id="GO:0046653">
    <property type="term" value="P:tetrahydrofolate metabolic process"/>
    <property type="evidence" value="ECO:0007669"/>
    <property type="project" value="TreeGrafter"/>
</dbReference>
<dbReference type="SMART" id="SM01018">
    <property type="entry name" value="B12-binding_2"/>
    <property type="match status" value="1"/>
</dbReference>
<dbReference type="PANTHER" id="PTHR45833">
    <property type="entry name" value="METHIONINE SYNTHASE"/>
    <property type="match status" value="1"/>
</dbReference>
<feature type="domain" description="B12-binding N-terminal" evidence="5">
    <location>
        <begin position="1"/>
        <end position="88"/>
    </location>
</feature>
<evidence type="ECO:0000313" key="7">
    <source>
        <dbReference type="Proteomes" id="UP001198182"/>
    </source>
</evidence>
<evidence type="ECO:0000259" key="5">
    <source>
        <dbReference type="PROSITE" id="PS51337"/>
    </source>
</evidence>
<dbReference type="GO" id="GO:0031419">
    <property type="term" value="F:cobalamin binding"/>
    <property type="evidence" value="ECO:0007669"/>
    <property type="project" value="InterPro"/>
</dbReference>
<dbReference type="RefSeq" id="WP_308452576.1">
    <property type="nucleotide sequence ID" value="NZ_JAJEQR010000004.1"/>
</dbReference>
<dbReference type="GO" id="GO:0005829">
    <property type="term" value="C:cytosol"/>
    <property type="evidence" value="ECO:0007669"/>
    <property type="project" value="TreeGrafter"/>
</dbReference>
<dbReference type="GO" id="GO:0046872">
    <property type="term" value="F:metal ion binding"/>
    <property type="evidence" value="ECO:0007669"/>
    <property type="project" value="UniProtKB-KW"/>
</dbReference>
<dbReference type="Pfam" id="PF02607">
    <property type="entry name" value="B12-binding_2"/>
    <property type="match status" value="1"/>
</dbReference>
<organism evidence="6 7">
    <name type="scientific">Hominifimenecus microfluidus</name>
    <dbReference type="NCBI Taxonomy" id="2885348"/>
    <lineage>
        <taxon>Bacteria</taxon>
        <taxon>Bacillati</taxon>
        <taxon>Bacillota</taxon>
        <taxon>Clostridia</taxon>
        <taxon>Lachnospirales</taxon>
        <taxon>Lachnospiraceae</taxon>
        <taxon>Hominifimenecus</taxon>
    </lineage>
</organism>
<dbReference type="PROSITE" id="PS51332">
    <property type="entry name" value="B12_BINDING"/>
    <property type="match status" value="1"/>
</dbReference>
<dbReference type="Gene3D" id="3.40.50.280">
    <property type="entry name" value="Cobalamin-binding domain"/>
    <property type="match status" value="1"/>
</dbReference>
<evidence type="ECO:0000256" key="1">
    <source>
        <dbReference type="ARBA" id="ARBA00010854"/>
    </source>
</evidence>
<keyword evidence="3" id="KW-0170">Cobalt</keyword>
<gene>
    <name evidence="6" type="ORF">LKD81_02065</name>
</gene>
<dbReference type="InterPro" id="IPR050554">
    <property type="entry name" value="Met_Synthase/Corrinoid"/>
</dbReference>
<keyword evidence="2" id="KW-0479">Metal-binding</keyword>
<dbReference type="Proteomes" id="UP001198182">
    <property type="component" value="Unassembled WGS sequence"/>
</dbReference>
<dbReference type="GO" id="GO:0008705">
    <property type="term" value="F:methionine synthase activity"/>
    <property type="evidence" value="ECO:0007669"/>
    <property type="project" value="TreeGrafter"/>
</dbReference>
<evidence type="ECO:0000256" key="2">
    <source>
        <dbReference type="ARBA" id="ARBA00022723"/>
    </source>
</evidence>
<keyword evidence="7" id="KW-1185">Reference proteome</keyword>
<dbReference type="PROSITE" id="PS51337">
    <property type="entry name" value="B12_BINDING_NTER"/>
    <property type="match status" value="1"/>
</dbReference>
<dbReference type="SUPFAM" id="SSF47644">
    <property type="entry name" value="Methionine synthase domain"/>
    <property type="match status" value="1"/>
</dbReference>
<dbReference type="InterPro" id="IPR006158">
    <property type="entry name" value="Cobalamin-bd"/>
</dbReference>